<dbReference type="Proteomes" id="UP001219525">
    <property type="component" value="Unassembled WGS sequence"/>
</dbReference>
<gene>
    <name evidence="1" type="ORF">GGX14DRAFT_304895</name>
</gene>
<proteinExistence type="predicted"/>
<dbReference type="AlphaFoldDB" id="A0AAD6V0J4"/>
<keyword evidence="2" id="KW-1185">Reference proteome</keyword>
<accession>A0AAD6V0J4</accession>
<evidence type="ECO:0000313" key="1">
    <source>
        <dbReference type="EMBL" id="KAJ7199636.1"/>
    </source>
</evidence>
<name>A0AAD6V0J4_9AGAR</name>
<sequence length="77" mass="8686">LERHVLLSMNRNDVTVSPAAQIYYAVLVFLTQKLSMRRCLQTHQTLTATHDNATAWSGIASALFRVWDQKVVPASMI</sequence>
<dbReference type="EMBL" id="JARJCW010000067">
    <property type="protein sequence ID" value="KAJ7199636.1"/>
    <property type="molecule type" value="Genomic_DNA"/>
</dbReference>
<protein>
    <submittedName>
        <fullName evidence="1">Uncharacterized protein</fullName>
    </submittedName>
</protein>
<reference evidence="1" key="1">
    <citation type="submission" date="2023-03" db="EMBL/GenBank/DDBJ databases">
        <title>Massive genome expansion in bonnet fungi (Mycena s.s.) driven by repeated elements and novel gene families across ecological guilds.</title>
        <authorList>
            <consortium name="Lawrence Berkeley National Laboratory"/>
            <person name="Harder C.B."/>
            <person name="Miyauchi S."/>
            <person name="Viragh M."/>
            <person name="Kuo A."/>
            <person name="Thoen E."/>
            <person name="Andreopoulos B."/>
            <person name="Lu D."/>
            <person name="Skrede I."/>
            <person name="Drula E."/>
            <person name="Henrissat B."/>
            <person name="Morin E."/>
            <person name="Kohler A."/>
            <person name="Barry K."/>
            <person name="LaButti K."/>
            <person name="Morin E."/>
            <person name="Salamov A."/>
            <person name="Lipzen A."/>
            <person name="Mereny Z."/>
            <person name="Hegedus B."/>
            <person name="Baldrian P."/>
            <person name="Stursova M."/>
            <person name="Weitz H."/>
            <person name="Taylor A."/>
            <person name="Grigoriev I.V."/>
            <person name="Nagy L.G."/>
            <person name="Martin F."/>
            <person name="Kauserud H."/>
        </authorList>
    </citation>
    <scope>NUCLEOTIDE SEQUENCE</scope>
    <source>
        <strain evidence="1">9144</strain>
    </source>
</reference>
<comment type="caution">
    <text evidence="1">The sequence shown here is derived from an EMBL/GenBank/DDBJ whole genome shotgun (WGS) entry which is preliminary data.</text>
</comment>
<feature type="non-terminal residue" evidence="1">
    <location>
        <position position="77"/>
    </location>
</feature>
<feature type="non-terminal residue" evidence="1">
    <location>
        <position position="1"/>
    </location>
</feature>
<organism evidence="1 2">
    <name type="scientific">Mycena pura</name>
    <dbReference type="NCBI Taxonomy" id="153505"/>
    <lineage>
        <taxon>Eukaryota</taxon>
        <taxon>Fungi</taxon>
        <taxon>Dikarya</taxon>
        <taxon>Basidiomycota</taxon>
        <taxon>Agaricomycotina</taxon>
        <taxon>Agaricomycetes</taxon>
        <taxon>Agaricomycetidae</taxon>
        <taxon>Agaricales</taxon>
        <taxon>Marasmiineae</taxon>
        <taxon>Mycenaceae</taxon>
        <taxon>Mycena</taxon>
    </lineage>
</organism>
<evidence type="ECO:0000313" key="2">
    <source>
        <dbReference type="Proteomes" id="UP001219525"/>
    </source>
</evidence>